<keyword evidence="3" id="KW-1185">Reference proteome</keyword>
<comment type="caution">
    <text evidence="2">The sequence shown here is derived from an EMBL/GenBank/DDBJ whole genome shotgun (WGS) entry which is preliminary data.</text>
</comment>
<accession>A0ABD3N1W4</accession>
<organism evidence="2 3">
    <name type="scientific">Discostella pseudostelligera</name>
    <dbReference type="NCBI Taxonomy" id="259834"/>
    <lineage>
        <taxon>Eukaryota</taxon>
        <taxon>Sar</taxon>
        <taxon>Stramenopiles</taxon>
        <taxon>Ochrophyta</taxon>
        <taxon>Bacillariophyta</taxon>
        <taxon>Coscinodiscophyceae</taxon>
        <taxon>Thalassiosirophycidae</taxon>
        <taxon>Stephanodiscales</taxon>
        <taxon>Stephanodiscaceae</taxon>
        <taxon>Discostella</taxon>
    </lineage>
</organism>
<dbReference type="AlphaFoldDB" id="A0ABD3N1W4"/>
<sequence length="282" mass="31342">MNAWGPTLFRRYYYRMTYESFWILHDKLGDSIELLKGRQPSVRGGEDSSGRGGNYVDPPSPNGKISNDTRLACALRYFAGGSPGDILSTYRISLTEVLFSVWGVVEAVNQFEEFHISYPASHELQQRIAADFAAVSDDVNFTVCAGAIDGVLICIGEPSEKDAEKAQISRKKLFCARKKKFGLNCIQYRIVVGRILRGYSINYGGASSDCLAFEASKLKLIVQNESDARQLLTTFLLQMQASQTKPSTNSSAFVSNVHLASWSIVGQYFARDLISMSQLLKR</sequence>
<evidence type="ECO:0000313" key="2">
    <source>
        <dbReference type="EMBL" id="KAL3768216.1"/>
    </source>
</evidence>
<evidence type="ECO:0000256" key="1">
    <source>
        <dbReference type="SAM" id="MobiDB-lite"/>
    </source>
</evidence>
<evidence type="ECO:0000313" key="3">
    <source>
        <dbReference type="Proteomes" id="UP001530293"/>
    </source>
</evidence>
<protein>
    <submittedName>
        <fullName evidence="2">Uncharacterized protein</fullName>
    </submittedName>
</protein>
<reference evidence="2 3" key="1">
    <citation type="submission" date="2024-10" db="EMBL/GenBank/DDBJ databases">
        <title>Updated reference genomes for cyclostephanoid diatoms.</title>
        <authorList>
            <person name="Roberts W.R."/>
            <person name="Alverson A.J."/>
        </authorList>
    </citation>
    <scope>NUCLEOTIDE SEQUENCE [LARGE SCALE GENOMIC DNA]</scope>
    <source>
        <strain evidence="2 3">AJA232-27</strain>
    </source>
</reference>
<gene>
    <name evidence="2" type="ORF">ACHAWU_001906</name>
</gene>
<feature type="region of interest" description="Disordered" evidence="1">
    <location>
        <begin position="39"/>
        <end position="63"/>
    </location>
</feature>
<proteinExistence type="predicted"/>
<dbReference type="Proteomes" id="UP001530293">
    <property type="component" value="Unassembled WGS sequence"/>
</dbReference>
<name>A0ABD3N1W4_9STRA</name>
<dbReference type="EMBL" id="JALLBG020000068">
    <property type="protein sequence ID" value="KAL3768216.1"/>
    <property type="molecule type" value="Genomic_DNA"/>
</dbReference>